<organism evidence="1 2">
    <name type="scientific">Puccinia sorghi</name>
    <dbReference type="NCBI Taxonomy" id="27349"/>
    <lineage>
        <taxon>Eukaryota</taxon>
        <taxon>Fungi</taxon>
        <taxon>Dikarya</taxon>
        <taxon>Basidiomycota</taxon>
        <taxon>Pucciniomycotina</taxon>
        <taxon>Pucciniomycetes</taxon>
        <taxon>Pucciniales</taxon>
        <taxon>Pucciniaceae</taxon>
        <taxon>Puccinia</taxon>
    </lineage>
</organism>
<protein>
    <submittedName>
        <fullName evidence="1">Uncharacterized protein</fullName>
    </submittedName>
</protein>
<gene>
    <name evidence="1" type="ORF">VP01_36g8</name>
</gene>
<dbReference type="VEuPathDB" id="FungiDB:VP01_36g8"/>
<dbReference type="AlphaFoldDB" id="A0A0L6UUB2"/>
<proteinExistence type="predicted"/>
<evidence type="ECO:0000313" key="1">
    <source>
        <dbReference type="EMBL" id="KNZ52084.1"/>
    </source>
</evidence>
<dbReference type="EMBL" id="LAVV01008724">
    <property type="protein sequence ID" value="KNZ52084.1"/>
    <property type="molecule type" value="Genomic_DNA"/>
</dbReference>
<comment type="caution">
    <text evidence="1">The sequence shown here is derived from an EMBL/GenBank/DDBJ whole genome shotgun (WGS) entry which is preliminary data.</text>
</comment>
<evidence type="ECO:0000313" key="2">
    <source>
        <dbReference type="Proteomes" id="UP000037035"/>
    </source>
</evidence>
<dbReference type="Proteomes" id="UP000037035">
    <property type="component" value="Unassembled WGS sequence"/>
</dbReference>
<accession>A0A0L6UUB2</accession>
<sequence>MVLETRLVVSGLRGSGAVMLQVMEIVQMGYNIRQKMKNERLANHTYLDDVLLKKFCGDKYENMIEALSWNGSGTSPIFYWMTFPRHGYTRGQFPALDVECHNSCFSENHNMNTC</sequence>
<keyword evidence="2" id="KW-1185">Reference proteome</keyword>
<name>A0A0L6UUB2_9BASI</name>
<reference evidence="1 2" key="1">
    <citation type="submission" date="2015-08" db="EMBL/GenBank/DDBJ databases">
        <title>Next Generation Sequencing and Analysis of the Genome of Puccinia sorghi L Schw, the Causal Agent of Maize Common Rust.</title>
        <authorList>
            <person name="Rochi L."/>
            <person name="Burguener G."/>
            <person name="Darino M."/>
            <person name="Turjanski A."/>
            <person name="Kreff E."/>
            <person name="Dieguez M.J."/>
            <person name="Sacco F."/>
        </authorList>
    </citation>
    <scope>NUCLEOTIDE SEQUENCE [LARGE SCALE GENOMIC DNA]</scope>
    <source>
        <strain evidence="1 2">RO10H11247</strain>
    </source>
</reference>